<dbReference type="AlphaFoldDB" id="A0A1D8GKY3"/>
<dbReference type="PIRSF" id="PIRSF031644">
    <property type="entry name" value="UCP031644"/>
    <property type="match status" value="1"/>
</dbReference>
<reference evidence="2 3" key="1">
    <citation type="submission" date="2016-09" db="EMBL/GenBank/DDBJ databases">
        <title>Genomic analysis reveals versatility of anaerobic energy metabolism of Geosporobacter ferrireducens IRF9 of phylum Firmicutes.</title>
        <authorList>
            <person name="Kim S.-J."/>
        </authorList>
    </citation>
    <scope>NUCLEOTIDE SEQUENCE [LARGE SCALE GENOMIC DNA]</scope>
    <source>
        <strain evidence="2 3">IRF9</strain>
    </source>
</reference>
<dbReference type="Pfam" id="PF06445">
    <property type="entry name" value="GyrI-like"/>
    <property type="match status" value="1"/>
</dbReference>
<dbReference type="EMBL" id="CP017269">
    <property type="protein sequence ID" value="AOT71551.1"/>
    <property type="molecule type" value="Genomic_DNA"/>
</dbReference>
<evidence type="ECO:0000313" key="3">
    <source>
        <dbReference type="Proteomes" id="UP000095743"/>
    </source>
</evidence>
<organism evidence="2 3">
    <name type="scientific">Geosporobacter ferrireducens</name>
    <dbReference type="NCBI Taxonomy" id="1424294"/>
    <lineage>
        <taxon>Bacteria</taxon>
        <taxon>Bacillati</taxon>
        <taxon>Bacillota</taxon>
        <taxon>Clostridia</taxon>
        <taxon>Peptostreptococcales</taxon>
        <taxon>Thermotaleaceae</taxon>
        <taxon>Geosporobacter</taxon>
    </lineage>
</organism>
<keyword evidence="3" id="KW-1185">Reference proteome</keyword>
<gene>
    <name evidence="2" type="ORF">Gferi_19645</name>
</gene>
<name>A0A1D8GKY3_9FIRM</name>
<accession>A0A1D8GKY3</accession>
<dbReference type="SUPFAM" id="SSF55136">
    <property type="entry name" value="Probable bacterial effector-binding domain"/>
    <property type="match status" value="1"/>
</dbReference>
<evidence type="ECO:0000259" key="1">
    <source>
        <dbReference type="Pfam" id="PF06445"/>
    </source>
</evidence>
<dbReference type="STRING" id="1424294.Gferi_19645"/>
<evidence type="ECO:0000313" key="2">
    <source>
        <dbReference type="EMBL" id="AOT71551.1"/>
    </source>
</evidence>
<feature type="domain" description="GyrI-like small molecule binding" evidence="1">
    <location>
        <begin position="20"/>
        <end position="206"/>
    </location>
</feature>
<dbReference type="RefSeq" id="WP_069979512.1">
    <property type="nucleotide sequence ID" value="NZ_CP017269.1"/>
</dbReference>
<dbReference type="InterPro" id="IPR011256">
    <property type="entry name" value="Reg_factor_effector_dom_sf"/>
</dbReference>
<dbReference type="InterPro" id="IPR029442">
    <property type="entry name" value="GyrI-like"/>
</dbReference>
<proteinExistence type="predicted"/>
<dbReference type="Proteomes" id="UP000095743">
    <property type="component" value="Chromosome"/>
</dbReference>
<dbReference type="InterPro" id="IPR008319">
    <property type="entry name" value="GyrI-like_CCH_Lin2189-like"/>
</dbReference>
<dbReference type="Gene3D" id="3.20.80.10">
    <property type="entry name" value="Regulatory factor, effector binding domain"/>
    <property type="match status" value="1"/>
</dbReference>
<sequence>MERKVDYKKTYKEFYLPPQKPVMTNIPEMKFFMIDGKGDPNGEAFGEVVQALYSLAYGVKMMPKSGVTPGGYYEYTVFPLEGVWNMDSGAKDFSLLDKDKFIYTVMIRQPEFVTDQLAIEMIEKTKKKKPNPVLDNVCFGSIEEALCVQMMHVGSYDEEPVSFAKMEEFCIENGYKRIGHAHREIYLSDPRKTEVSKLKTVLRFRVEKIK</sequence>
<protein>
    <recommendedName>
        <fullName evidence="1">GyrI-like small molecule binding domain-containing protein</fullName>
    </recommendedName>
</protein>
<dbReference type="KEGG" id="gfe:Gferi_19645"/>
<dbReference type="OrthoDB" id="4772335at2"/>